<evidence type="ECO:0008006" key="3">
    <source>
        <dbReference type="Google" id="ProtNLM"/>
    </source>
</evidence>
<comment type="caution">
    <text evidence="1">The sequence shown here is derived from an EMBL/GenBank/DDBJ whole genome shotgun (WGS) entry which is preliminary data.</text>
</comment>
<sequence>MSPTPRSILMSSRDASCVGGPCNLSCGHCDAYASYCSEACRSKDRKYHQILCTSSVSPEFRLSSRPGPDYRRVIALPVDGTQPVWEWARFTPTLVGLLKDELHRLLGPPAAGNLYSGVDINRICTNEHMRFGRGLRRYNILKKKGDGTLDSDPEQPINTAVQRVFKKPGQHMPEFGSVVYAAFKSDKIGRPNVTGGVEWGDATIKDLRLIIDLYLTHPDNPCIIDVERHGHGDAAIWPALKLNCKRDMARFRLHSNYEIEHVYVSSAGGSERFQAYVPQVLGLSWVWEYATSTNDTLPESPDDFETNRGFLGLFEPPKDVPAHPYIKPLDHALRYGTVMVMHESGWSLQPEHVETVLKFATAPSAAPARKEFTSKGFARYWNEHWGDTNIPSPYLLESRF</sequence>
<dbReference type="Proteomes" id="UP001392437">
    <property type="component" value="Unassembled WGS sequence"/>
</dbReference>
<organism evidence="1 2">
    <name type="scientific">Apiospora kogelbergensis</name>
    <dbReference type="NCBI Taxonomy" id="1337665"/>
    <lineage>
        <taxon>Eukaryota</taxon>
        <taxon>Fungi</taxon>
        <taxon>Dikarya</taxon>
        <taxon>Ascomycota</taxon>
        <taxon>Pezizomycotina</taxon>
        <taxon>Sordariomycetes</taxon>
        <taxon>Xylariomycetidae</taxon>
        <taxon>Amphisphaeriales</taxon>
        <taxon>Apiosporaceae</taxon>
        <taxon>Apiospora</taxon>
    </lineage>
</organism>
<evidence type="ECO:0000313" key="2">
    <source>
        <dbReference type="Proteomes" id="UP001392437"/>
    </source>
</evidence>
<protein>
    <recommendedName>
        <fullName evidence="3">Suppressor of anucleate metulae protein B</fullName>
    </recommendedName>
</protein>
<evidence type="ECO:0000313" key="1">
    <source>
        <dbReference type="EMBL" id="KAK8092772.1"/>
    </source>
</evidence>
<accession>A0AAW0Q8T2</accession>
<name>A0AAW0Q8T2_9PEZI</name>
<keyword evidence="2" id="KW-1185">Reference proteome</keyword>
<gene>
    <name evidence="1" type="ORF">PG999_014359</name>
</gene>
<reference evidence="1 2" key="1">
    <citation type="submission" date="2023-01" db="EMBL/GenBank/DDBJ databases">
        <title>Analysis of 21 Apiospora genomes using comparative genomics revels a genus with tremendous synthesis potential of carbohydrate active enzymes and secondary metabolites.</title>
        <authorList>
            <person name="Sorensen T."/>
        </authorList>
    </citation>
    <scope>NUCLEOTIDE SEQUENCE [LARGE SCALE GENOMIC DNA]</scope>
    <source>
        <strain evidence="1 2">CBS 117206</strain>
    </source>
</reference>
<dbReference type="EMBL" id="JAQQWP010000012">
    <property type="protein sequence ID" value="KAK8092772.1"/>
    <property type="molecule type" value="Genomic_DNA"/>
</dbReference>
<proteinExistence type="predicted"/>
<dbReference type="AlphaFoldDB" id="A0AAW0Q8T2"/>